<dbReference type="Proteomes" id="UP000290779">
    <property type="component" value="Segment"/>
</dbReference>
<organism evidence="2 3">
    <name type="scientific">Pseudomonas phage PaZq-1</name>
    <dbReference type="NCBI Taxonomy" id="2419747"/>
    <lineage>
        <taxon>Viruses</taxon>
        <taxon>Duplodnaviria</taxon>
        <taxon>Heunggongvirae</taxon>
        <taxon>Uroviricota</taxon>
        <taxon>Caudoviricetes</taxon>
        <taxon>Vandenendeviridae</taxon>
        <taxon>Skurskavirinae</taxon>
        <taxon>Pakpunavirus</taxon>
        <taxon>Pakpunavirus PaZq1</taxon>
    </lineage>
</organism>
<dbReference type="RefSeq" id="YP_010762782.1">
    <property type="nucleotide sequence ID" value="NC_073607.1"/>
</dbReference>
<sequence>MVRQGASAPSFQNFKGGNTCKSIFGPIFLLAAIVLCVLKSAGVLAISWTVALMPIWIPLVIVLSILVLFLVIVGLIYAFGDRSKLNFSFKKHFRNK</sequence>
<name>A0A6H2GCJ0_9CAUD</name>
<feature type="transmembrane region" description="Helical" evidence="1">
    <location>
        <begin position="23"/>
        <end position="49"/>
    </location>
</feature>
<feature type="transmembrane region" description="Helical" evidence="1">
    <location>
        <begin position="55"/>
        <end position="80"/>
    </location>
</feature>
<dbReference type="KEGG" id="vg:80099468"/>
<keyword evidence="3" id="KW-1185">Reference proteome</keyword>
<protein>
    <submittedName>
        <fullName evidence="2">Uncharacterized protein</fullName>
    </submittedName>
</protein>
<dbReference type="EMBL" id="MH791408">
    <property type="protein sequence ID" value="QJC44192.1"/>
    <property type="molecule type" value="Genomic_DNA"/>
</dbReference>
<keyword evidence="1" id="KW-1133">Transmembrane helix</keyword>
<evidence type="ECO:0000256" key="1">
    <source>
        <dbReference type="SAM" id="Phobius"/>
    </source>
</evidence>
<evidence type="ECO:0000313" key="2">
    <source>
        <dbReference type="EMBL" id="QJC44192.1"/>
    </source>
</evidence>
<accession>A0A6H2GCJ0</accession>
<keyword evidence="1" id="KW-0472">Membrane</keyword>
<evidence type="ECO:0000313" key="3">
    <source>
        <dbReference type="Proteomes" id="UP000290779"/>
    </source>
</evidence>
<dbReference type="GeneID" id="80099468"/>
<keyword evidence="1" id="KW-0812">Transmembrane</keyword>
<proteinExistence type="predicted"/>
<reference evidence="2" key="1">
    <citation type="submission" date="2018-08" db="EMBL/GenBank/DDBJ databases">
        <title>PaZq-1, Complete genome sequences of 3 novel enterobacteria, Pakpunavirus like phages.</title>
        <authorList>
            <person name="Yuan S."/>
            <person name="Ma Y."/>
            <person name="Liu Q."/>
        </authorList>
    </citation>
    <scope>NUCLEOTIDE SEQUENCE [LARGE SCALE GENOMIC DNA]</scope>
</reference>